<accession>A0A2V2VY73</accession>
<dbReference type="VEuPathDB" id="TriTrypDB:TcBrA4_0086470"/>
<dbReference type="VEuPathDB" id="TriTrypDB:TcCL_NonESM01621"/>
<reference evidence="1 2" key="1">
    <citation type="journal article" date="2018" name="Microb. Genom.">
        <title>Expanding an expanded genome: long-read sequencing of Trypanosoma cruzi.</title>
        <authorList>
            <person name="Berna L."/>
            <person name="Rodriguez M."/>
            <person name="Chiribao M.L."/>
            <person name="Parodi-Talice A."/>
            <person name="Pita S."/>
            <person name="Rijo G."/>
            <person name="Alvarez-Valin F."/>
            <person name="Robello C."/>
        </authorList>
    </citation>
    <scope>NUCLEOTIDE SEQUENCE [LARGE SCALE GENOMIC DNA]</scope>
    <source>
        <strain evidence="1 2">Dm28c</strain>
    </source>
</reference>
<dbReference type="EMBL" id="PRFA01000004">
    <property type="protein sequence ID" value="PWV01342.1"/>
    <property type="molecule type" value="Genomic_DNA"/>
</dbReference>
<comment type="caution">
    <text evidence="1">The sequence shown here is derived from an EMBL/GenBank/DDBJ whole genome shotgun (WGS) entry which is preliminary data.</text>
</comment>
<dbReference type="VEuPathDB" id="TriTrypDB:Tc_MARK_4704"/>
<dbReference type="VEuPathDB" id="TriTrypDB:C4B63_4g520"/>
<dbReference type="VEuPathDB" id="TriTrypDB:TcG_00140"/>
<dbReference type="VEuPathDB" id="TriTrypDB:TcCLB.511297.10"/>
<dbReference type="Proteomes" id="UP000246121">
    <property type="component" value="Unassembled WGS sequence"/>
</dbReference>
<dbReference type="VEuPathDB" id="TriTrypDB:ECC02_003197"/>
<dbReference type="VEuPathDB" id="TriTrypDB:C3747_18g373"/>
<dbReference type="VEuPathDB" id="TriTrypDB:TCDM_05351"/>
<dbReference type="AlphaFoldDB" id="A0A2V2VY73"/>
<organism evidence="1 2">
    <name type="scientific">Trypanosoma cruzi</name>
    <dbReference type="NCBI Taxonomy" id="5693"/>
    <lineage>
        <taxon>Eukaryota</taxon>
        <taxon>Discoba</taxon>
        <taxon>Euglenozoa</taxon>
        <taxon>Kinetoplastea</taxon>
        <taxon>Metakinetoplastina</taxon>
        <taxon>Trypanosomatida</taxon>
        <taxon>Trypanosomatidae</taxon>
        <taxon>Trypanosoma</taxon>
        <taxon>Schizotrypanum</taxon>
    </lineage>
</organism>
<evidence type="ECO:0000313" key="2">
    <source>
        <dbReference type="Proteomes" id="UP000246121"/>
    </source>
</evidence>
<sequence>MTFGNDEQPANVTARRGGVAMTFGNDEQPASVTARRGGVAMTFGNDEQPASVTARRGGVAMTFGNDEQPANVTARRGGVAMTFGNDEQPANVTARRGGVAMTFGNDEQPASVTARRGEFNERDRMYGRKTGLECFGGDFDWRRSASYRSPKAQRPTIFERGGFALGEPEPAVTNEDKISTFFSSTARPCMKNISPRPFSAQQAWRLLRIFVVERRRVDGVRLRQDPRLGRAAPVKF</sequence>
<dbReference type="VEuPathDB" id="TriTrypDB:TcCLB.506481.39"/>
<proteinExistence type="predicted"/>
<gene>
    <name evidence="1" type="ORF">C4B63_4g520</name>
</gene>
<evidence type="ECO:0000313" key="1">
    <source>
        <dbReference type="EMBL" id="PWV01342.1"/>
    </source>
</evidence>
<dbReference type="VEuPathDB" id="TriTrypDB:TCSYLVIO_006000"/>
<name>A0A2V2VY73_TRYCR</name>
<protein>
    <submittedName>
        <fullName evidence="1">Uncharacterized protein</fullName>
    </submittedName>
</protein>